<organism evidence="18 19">
    <name type="scientific">Wickerhamiella sorbophila</name>
    <dbReference type="NCBI Taxonomy" id="45607"/>
    <lineage>
        <taxon>Eukaryota</taxon>
        <taxon>Fungi</taxon>
        <taxon>Dikarya</taxon>
        <taxon>Ascomycota</taxon>
        <taxon>Saccharomycotina</taxon>
        <taxon>Dipodascomycetes</taxon>
        <taxon>Dipodascales</taxon>
        <taxon>Trichomonascaceae</taxon>
        <taxon>Wickerhamiella</taxon>
    </lineage>
</organism>
<comment type="pathway">
    <text evidence="3 16 17">Phospholipid metabolism; CDP-diacylglycerol biosynthesis; CDP-diacylglycerol from sn-glycerol 3-phosphate: step 3/3.</text>
</comment>
<dbReference type="PANTHER" id="PTHR13773:SF8">
    <property type="entry name" value="PHOSPHATIDATE CYTIDYLYLTRANSFERASE, PHOTORECEPTOR-SPECIFIC"/>
    <property type="match status" value="1"/>
</dbReference>
<feature type="transmembrane region" description="Helical" evidence="16">
    <location>
        <begin position="222"/>
        <end position="240"/>
    </location>
</feature>
<keyword evidence="11 16" id="KW-1133">Transmembrane helix</keyword>
<evidence type="ECO:0000256" key="3">
    <source>
        <dbReference type="ARBA" id="ARBA00005119"/>
    </source>
</evidence>
<evidence type="ECO:0000313" key="19">
    <source>
        <dbReference type="Proteomes" id="UP000238350"/>
    </source>
</evidence>
<comment type="pathway">
    <text evidence="4">Lipid metabolism.</text>
</comment>
<feature type="transmembrane region" description="Helical" evidence="16">
    <location>
        <begin position="32"/>
        <end position="65"/>
    </location>
</feature>
<comment type="subcellular location">
    <subcellularLocation>
        <location evidence="2">Membrane</location>
        <topology evidence="2">Multi-pass membrane protein</topology>
    </subcellularLocation>
</comment>
<evidence type="ECO:0000256" key="2">
    <source>
        <dbReference type="ARBA" id="ARBA00004141"/>
    </source>
</evidence>
<keyword evidence="15 16" id="KW-1208">Phospholipid metabolism</keyword>
<dbReference type="RefSeq" id="XP_024665343.1">
    <property type="nucleotide sequence ID" value="XM_024809575.1"/>
</dbReference>
<feature type="transmembrane region" description="Helical" evidence="16">
    <location>
        <begin position="86"/>
        <end position="107"/>
    </location>
</feature>
<dbReference type="UniPathway" id="UPA00557">
    <property type="reaction ID" value="UER00614"/>
</dbReference>
<keyword evidence="12 16" id="KW-0443">Lipid metabolism</keyword>
<dbReference type="Pfam" id="PF01148">
    <property type="entry name" value="CTP_transf_1"/>
    <property type="match status" value="1"/>
</dbReference>
<dbReference type="InterPro" id="IPR016720">
    <property type="entry name" value="PC_Trfase_euk"/>
</dbReference>
<dbReference type="GO" id="GO:0004605">
    <property type="term" value="F:phosphatidate cytidylyltransferase activity"/>
    <property type="evidence" value="ECO:0007669"/>
    <property type="project" value="UniProtKB-UniRule"/>
</dbReference>
<evidence type="ECO:0000256" key="11">
    <source>
        <dbReference type="ARBA" id="ARBA00022989"/>
    </source>
</evidence>
<gene>
    <name evidence="18" type="ORF">B9G98_03018</name>
</gene>
<keyword evidence="7 16" id="KW-0444">Lipid biosynthesis</keyword>
<evidence type="ECO:0000256" key="1">
    <source>
        <dbReference type="ARBA" id="ARBA00001698"/>
    </source>
</evidence>
<proteinExistence type="inferred from homology"/>
<keyword evidence="9 16" id="KW-0812">Transmembrane</keyword>
<protein>
    <recommendedName>
        <fullName evidence="6 16">Phosphatidate cytidylyltransferase</fullName>
        <ecNumber evidence="6 16">2.7.7.41</ecNumber>
    </recommendedName>
</protein>
<evidence type="ECO:0000256" key="6">
    <source>
        <dbReference type="ARBA" id="ARBA00012487"/>
    </source>
</evidence>
<dbReference type="GO" id="GO:0005789">
    <property type="term" value="C:endoplasmic reticulum membrane"/>
    <property type="evidence" value="ECO:0007669"/>
    <property type="project" value="TreeGrafter"/>
</dbReference>
<accession>A0A2T0FK91</accession>
<dbReference type="PROSITE" id="PS01315">
    <property type="entry name" value="CDS"/>
    <property type="match status" value="1"/>
</dbReference>
<dbReference type="EMBL" id="NDIQ01000021">
    <property type="protein sequence ID" value="PRT55398.1"/>
    <property type="molecule type" value="Genomic_DNA"/>
</dbReference>
<evidence type="ECO:0000256" key="14">
    <source>
        <dbReference type="ARBA" id="ARBA00023209"/>
    </source>
</evidence>
<keyword evidence="19" id="KW-1185">Reference proteome</keyword>
<dbReference type="STRING" id="45607.A0A2T0FK91"/>
<keyword evidence="10 16" id="KW-0548">Nucleotidyltransferase</keyword>
<feature type="transmembrane region" description="Helical" evidence="16">
    <location>
        <begin position="180"/>
        <end position="201"/>
    </location>
</feature>
<sequence length="393" mass="44069">MASEPVSKGAEATKTKASSEKSKKWSTFVVRAIWTVVLVAVFGFVILSGHVWIAGLCMIIQILAYREVINITGDPKYFENVPWGRTISWYFLVVVMYYLNGGAIVHFFRNVGILEGVLTPLLNYHRFLSYILYMTGFVFFVTTLREGYYRQQFGQLSAAHMAIIYIVLQGQFVLESVLHGIFWMIVPCAMVIVNDISAYLCGITIGRTPLIRISPKKTVEGFVGAWICTVAFALIITHHASQSYYLICPMERVGINYKEFDVCTPNAVFLPAQWHIPAFLQSVMGFSSFEMAPIYIHTIVLATFASLIAPFGGFFASGFKRAFKVKDFGDTIPGHGGVTDRFDCQFVMGTFSYMYYNTVINRVSPPEIATVLTTLSNLNAHQRAEVAALISKW</sequence>
<evidence type="ECO:0000256" key="16">
    <source>
        <dbReference type="PIRNR" id="PIRNR018269"/>
    </source>
</evidence>
<evidence type="ECO:0000256" key="4">
    <source>
        <dbReference type="ARBA" id="ARBA00005189"/>
    </source>
</evidence>
<dbReference type="Proteomes" id="UP000238350">
    <property type="component" value="Unassembled WGS sequence"/>
</dbReference>
<dbReference type="InterPro" id="IPR000374">
    <property type="entry name" value="PC_trans"/>
</dbReference>
<dbReference type="GO" id="GO:0016024">
    <property type="term" value="P:CDP-diacylglycerol biosynthetic process"/>
    <property type="evidence" value="ECO:0007669"/>
    <property type="project" value="UniProtKB-UniRule"/>
</dbReference>
<dbReference type="GeneID" id="36516766"/>
<evidence type="ECO:0000256" key="12">
    <source>
        <dbReference type="ARBA" id="ARBA00023098"/>
    </source>
</evidence>
<comment type="similarity">
    <text evidence="5 16 17">Belongs to the CDS family.</text>
</comment>
<comment type="catalytic activity">
    <reaction evidence="1 16 17">
        <text>a 1,2-diacyl-sn-glycero-3-phosphate + CTP + H(+) = a CDP-1,2-diacyl-sn-glycerol + diphosphate</text>
        <dbReference type="Rhea" id="RHEA:16229"/>
        <dbReference type="ChEBI" id="CHEBI:15378"/>
        <dbReference type="ChEBI" id="CHEBI:33019"/>
        <dbReference type="ChEBI" id="CHEBI:37563"/>
        <dbReference type="ChEBI" id="CHEBI:58332"/>
        <dbReference type="ChEBI" id="CHEBI:58608"/>
        <dbReference type="EC" id="2.7.7.41"/>
    </reaction>
</comment>
<evidence type="ECO:0000313" key="18">
    <source>
        <dbReference type="EMBL" id="PRT55398.1"/>
    </source>
</evidence>
<keyword evidence="14 16" id="KW-0594">Phospholipid biosynthesis</keyword>
<name>A0A2T0FK91_9ASCO</name>
<evidence type="ECO:0000256" key="7">
    <source>
        <dbReference type="ARBA" id="ARBA00022516"/>
    </source>
</evidence>
<evidence type="ECO:0000256" key="13">
    <source>
        <dbReference type="ARBA" id="ARBA00023136"/>
    </source>
</evidence>
<feature type="transmembrane region" description="Helical" evidence="16">
    <location>
        <begin position="156"/>
        <end position="174"/>
    </location>
</feature>
<reference evidence="18 19" key="1">
    <citation type="submission" date="2017-04" db="EMBL/GenBank/DDBJ databases">
        <title>Genome sequencing of [Candida] sorbophila.</title>
        <authorList>
            <person name="Ahn J.O."/>
        </authorList>
    </citation>
    <scope>NUCLEOTIDE SEQUENCE [LARGE SCALE GENOMIC DNA]</scope>
    <source>
        <strain evidence="18 19">DS02</strain>
    </source>
</reference>
<dbReference type="OrthoDB" id="10260889at2759"/>
<feature type="transmembrane region" description="Helical" evidence="16">
    <location>
        <begin position="127"/>
        <end position="144"/>
    </location>
</feature>
<keyword evidence="13 16" id="KW-0472">Membrane</keyword>
<keyword evidence="8 16" id="KW-0808">Transferase</keyword>
<feature type="transmembrane region" description="Helical" evidence="16">
    <location>
        <begin position="294"/>
        <end position="316"/>
    </location>
</feature>
<dbReference type="PIRSF" id="PIRSF018269">
    <property type="entry name" value="PC_trans_euk"/>
    <property type="match status" value="1"/>
</dbReference>
<evidence type="ECO:0000256" key="5">
    <source>
        <dbReference type="ARBA" id="ARBA00010185"/>
    </source>
</evidence>
<comment type="caution">
    <text evidence="18">The sequence shown here is derived from an EMBL/GenBank/DDBJ whole genome shotgun (WGS) entry which is preliminary data.</text>
</comment>
<evidence type="ECO:0000256" key="9">
    <source>
        <dbReference type="ARBA" id="ARBA00022692"/>
    </source>
</evidence>
<evidence type="ECO:0000256" key="10">
    <source>
        <dbReference type="ARBA" id="ARBA00022695"/>
    </source>
</evidence>
<evidence type="ECO:0000256" key="17">
    <source>
        <dbReference type="RuleBase" id="RU003938"/>
    </source>
</evidence>
<dbReference type="PANTHER" id="PTHR13773">
    <property type="entry name" value="PHOSPHATIDATE CYTIDYLYLTRANSFERASE"/>
    <property type="match status" value="1"/>
</dbReference>
<dbReference type="EC" id="2.7.7.41" evidence="6 16"/>
<evidence type="ECO:0000256" key="15">
    <source>
        <dbReference type="ARBA" id="ARBA00023264"/>
    </source>
</evidence>
<evidence type="ECO:0000256" key="8">
    <source>
        <dbReference type="ARBA" id="ARBA00022679"/>
    </source>
</evidence>
<dbReference type="AlphaFoldDB" id="A0A2T0FK91"/>